<name>A0A238WZZ1_9RHOB</name>
<organism evidence="1 2">
    <name type="scientific">Puniceibacterium sediminis</name>
    <dbReference type="NCBI Taxonomy" id="1608407"/>
    <lineage>
        <taxon>Bacteria</taxon>
        <taxon>Pseudomonadati</taxon>
        <taxon>Pseudomonadota</taxon>
        <taxon>Alphaproteobacteria</taxon>
        <taxon>Rhodobacterales</taxon>
        <taxon>Paracoccaceae</taxon>
        <taxon>Puniceibacterium</taxon>
    </lineage>
</organism>
<dbReference type="RefSeq" id="WP_176439112.1">
    <property type="nucleotide sequence ID" value="NZ_FZNN01000008.1"/>
</dbReference>
<evidence type="ECO:0008006" key="3">
    <source>
        <dbReference type="Google" id="ProtNLM"/>
    </source>
</evidence>
<sequence>MSLNPLHEIHTRRFSRNLGLGLTLGAFIAIIFGLTIVKVSRGDYEPPRAPTATEATQ</sequence>
<protein>
    <recommendedName>
        <fullName evidence="3">Cytochrome C oxidase assembly protein</fullName>
    </recommendedName>
</protein>
<keyword evidence="2" id="KW-1185">Reference proteome</keyword>
<reference evidence="1 2" key="1">
    <citation type="submission" date="2017-06" db="EMBL/GenBank/DDBJ databases">
        <authorList>
            <person name="Kim H.J."/>
            <person name="Triplett B.A."/>
        </authorList>
    </citation>
    <scope>NUCLEOTIDE SEQUENCE [LARGE SCALE GENOMIC DNA]</scope>
    <source>
        <strain evidence="1 2">DSM 29052</strain>
    </source>
</reference>
<accession>A0A238WZZ1</accession>
<proteinExistence type="predicted"/>
<gene>
    <name evidence="1" type="ORF">SAMN06265370_10829</name>
</gene>
<dbReference type="EMBL" id="FZNN01000008">
    <property type="protein sequence ID" value="SNR51169.1"/>
    <property type="molecule type" value="Genomic_DNA"/>
</dbReference>
<dbReference type="AlphaFoldDB" id="A0A238WZZ1"/>
<dbReference type="Proteomes" id="UP000198417">
    <property type="component" value="Unassembled WGS sequence"/>
</dbReference>
<evidence type="ECO:0000313" key="2">
    <source>
        <dbReference type="Proteomes" id="UP000198417"/>
    </source>
</evidence>
<evidence type="ECO:0000313" key="1">
    <source>
        <dbReference type="EMBL" id="SNR51169.1"/>
    </source>
</evidence>